<sequence length="239" mass="26886">MDRSHHGQQWLWAIAVLAIVLDLPAHQVVMTLPLPTAAALSEATGTSTPFVTPPRFTTARARPHLHVDRLLIRMRRVHKTKAESALHASTVVSARAEWILNLAFHESLEWLKSPSTTGEKEVTVEPMTYALQCMVNATEKALDGIDWAERDLEAKLEQLHLDDPELQQAKKVLQGLQEDRPECLKGYKQLMDECSTRGHTDRKVWTEARVVFSSTNQVCVSSSTRRGSERSSTTRLWGT</sequence>
<reference evidence="2" key="1">
    <citation type="submission" date="2021-01" db="EMBL/GenBank/DDBJ databases">
        <authorList>
            <person name="Corre E."/>
            <person name="Pelletier E."/>
            <person name="Niang G."/>
            <person name="Scheremetjew M."/>
            <person name="Finn R."/>
            <person name="Kale V."/>
            <person name="Holt S."/>
            <person name="Cochrane G."/>
            <person name="Meng A."/>
            <person name="Brown T."/>
            <person name="Cohen L."/>
        </authorList>
    </citation>
    <scope>NUCLEOTIDE SEQUENCE</scope>
    <source>
        <strain evidence="2">CCMP3346</strain>
    </source>
</reference>
<evidence type="ECO:0000313" key="2">
    <source>
        <dbReference type="EMBL" id="CAD9053955.1"/>
    </source>
</evidence>
<feature type="chain" id="PRO_5036393876" evidence="1">
    <location>
        <begin position="26"/>
        <end position="239"/>
    </location>
</feature>
<dbReference type="AlphaFoldDB" id="A0A6U4BTG9"/>
<evidence type="ECO:0000256" key="1">
    <source>
        <dbReference type="SAM" id="SignalP"/>
    </source>
</evidence>
<dbReference type="EMBL" id="HBGB01015568">
    <property type="protein sequence ID" value="CAD9053956.1"/>
    <property type="molecule type" value="Transcribed_RNA"/>
</dbReference>
<gene>
    <name evidence="2" type="ORF">VBRA1451_LOCUS9018</name>
    <name evidence="3" type="ORF">VBRA1451_LOCUS9019</name>
</gene>
<proteinExistence type="predicted"/>
<dbReference type="EMBL" id="HBGB01015567">
    <property type="protein sequence ID" value="CAD9053955.1"/>
    <property type="molecule type" value="Transcribed_RNA"/>
</dbReference>
<feature type="signal peptide" evidence="1">
    <location>
        <begin position="1"/>
        <end position="25"/>
    </location>
</feature>
<accession>A0A6U4BTG9</accession>
<organism evidence="2">
    <name type="scientific">Vitrella brassicaformis</name>
    <dbReference type="NCBI Taxonomy" id="1169539"/>
    <lineage>
        <taxon>Eukaryota</taxon>
        <taxon>Sar</taxon>
        <taxon>Alveolata</taxon>
        <taxon>Colpodellida</taxon>
        <taxon>Vitrellaceae</taxon>
        <taxon>Vitrella</taxon>
    </lineage>
</organism>
<keyword evidence="1" id="KW-0732">Signal</keyword>
<name>A0A6U4BTG9_9ALVE</name>
<protein>
    <submittedName>
        <fullName evidence="2">Uncharacterized protein</fullName>
    </submittedName>
</protein>
<evidence type="ECO:0000313" key="3">
    <source>
        <dbReference type="EMBL" id="CAD9053956.1"/>
    </source>
</evidence>